<dbReference type="VEuPathDB" id="FungiDB:ASPZODRAFT_138299"/>
<proteinExistence type="predicted"/>
<keyword evidence="3" id="KW-1185">Reference proteome</keyword>
<sequence>MARLRGSLVKAYSTLVLVLSTTTTSTTIVFYGGVVVLVVWTLDPEVPVPYPLFLKQQGPFQPSYPCLNLMRKCHDLTGYPAFGRAKWPQMTPYVFDPNMKICSRKNCSRLDSTKQTSWPYYKVAISSVYS</sequence>
<evidence type="ECO:0000313" key="3">
    <source>
        <dbReference type="Proteomes" id="UP000184188"/>
    </source>
</evidence>
<organism evidence="2 3">
    <name type="scientific">Penicilliopsis zonata CBS 506.65</name>
    <dbReference type="NCBI Taxonomy" id="1073090"/>
    <lineage>
        <taxon>Eukaryota</taxon>
        <taxon>Fungi</taxon>
        <taxon>Dikarya</taxon>
        <taxon>Ascomycota</taxon>
        <taxon>Pezizomycotina</taxon>
        <taxon>Eurotiomycetes</taxon>
        <taxon>Eurotiomycetidae</taxon>
        <taxon>Eurotiales</taxon>
        <taxon>Aspergillaceae</taxon>
        <taxon>Penicilliopsis</taxon>
    </lineage>
</organism>
<protein>
    <submittedName>
        <fullName evidence="2">Uncharacterized protein</fullName>
    </submittedName>
</protein>
<evidence type="ECO:0000313" key="2">
    <source>
        <dbReference type="EMBL" id="OJJ51192.1"/>
    </source>
</evidence>
<reference evidence="3" key="1">
    <citation type="journal article" date="2017" name="Genome Biol.">
        <title>Comparative genomics reveals high biological diversity and specific adaptations in the industrially and medically important fungal genus Aspergillus.</title>
        <authorList>
            <person name="de Vries R.P."/>
            <person name="Riley R."/>
            <person name="Wiebenga A."/>
            <person name="Aguilar-Osorio G."/>
            <person name="Amillis S."/>
            <person name="Uchima C.A."/>
            <person name="Anderluh G."/>
            <person name="Asadollahi M."/>
            <person name="Askin M."/>
            <person name="Barry K."/>
            <person name="Battaglia E."/>
            <person name="Bayram O."/>
            <person name="Benocci T."/>
            <person name="Braus-Stromeyer S.A."/>
            <person name="Caldana C."/>
            <person name="Canovas D."/>
            <person name="Cerqueira G.C."/>
            <person name="Chen F."/>
            <person name="Chen W."/>
            <person name="Choi C."/>
            <person name="Clum A."/>
            <person name="Dos Santos R.A."/>
            <person name="Damasio A.R."/>
            <person name="Diallinas G."/>
            <person name="Emri T."/>
            <person name="Fekete E."/>
            <person name="Flipphi M."/>
            <person name="Freyberg S."/>
            <person name="Gallo A."/>
            <person name="Gournas C."/>
            <person name="Habgood R."/>
            <person name="Hainaut M."/>
            <person name="Harispe M.L."/>
            <person name="Henrissat B."/>
            <person name="Hilden K.S."/>
            <person name="Hope R."/>
            <person name="Hossain A."/>
            <person name="Karabika E."/>
            <person name="Karaffa L."/>
            <person name="Karanyi Z."/>
            <person name="Krasevec N."/>
            <person name="Kuo A."/>
            <person name="Kusch H."/>
            <person name="LaButti K."/>
            <person name="Lagendijk E.L."/>
            <person name="Lapidus A."/>
            <person name="Levasseur A."/>
            <person name="Lindquist E."/>
            <person name="Lipzen A."/>
            <person name="Logrieco A.F."/>
            <person name="MacCabe A."/>
            <person name="Maekelae M.R."/>
            <person name="Malavazi I."/>
            <person name="Melin P."/>
            <person name="Meyer V."/>
            <person name="Mielnichuk N."/>
            <person name="Miskei M."/>
            <person name="Molnar A.P."/>
            <person name="Mule G."/>
            <person name="Ngan C.Y."/>
            <person name="Orejas M."/>
            <person name="Orosz E."/>
            <person name="Ouedraogo J.P."/>
            <person name="Overkamp K.M."/>
            <person name="Park H.-S."/>
            <person name="Perrone G."/>
            <person name="Piumi F."/>
            <person name="Punt P.J."/>
            <person name="Ram A.F."/>
            <person name="Ramon A."/>
            <person name="Rauscher S."/>
            <person name="Record E."/>
            <person name="Riano-Pachon D.M."/>
            <person name="Robert V."/>
            <person name="Roehrig J."/>
            <person name="Ruller R."/>
            <person name="Salamov A."/>
            <person name="Salih N.S."/>
            <person name="Samson R.A."/>
            <person name="Sandor E."/>
            <person name="Sanguinetti M."/>
            <person name="Schuetze T."/>
            <person name="Sepcic K."/>
            <person name="Shelest E."/>
            <person name="Sherlock G."/>
            <person name="Sophianopoulou V."/>
            <person name="Squina F.M."/>
            <person name="Sun H."/>
            <person name="Susca A."/>
            <person name="Todd R.B."/>
            <person name="Tsang A."/>
            <person name="Unkles S.E."/>
            <person name="van de Wiele N."/>
            <person name="van Rossen-Uffink D."/>
            <person name="Oliveira J.V."/>
            <person name="Vesth T.C."/>
            <person name="Visser J."/>
            <person name="Yu J.-H."/>
            <person name="Zhou M."/>
            <person name="Andersen M.R."/>
            <person name="Archer D.B."/>
            <person name="Baker S.E."/>
            <person name="Benoit I."/>
            <person name="Brakhage A.A."/>
            <person name="Braus G.H."/>
            <person name="Fischer R."/>
            <person name="Frisvad J.C."/>
            <person name="Goldman G.H."/>
            <person name="Houbraken J."/>
            <person name="Oakley B."/>
            <person name="Pocsi I."/>
            <person name="Scazzocchio C."/>
            <person name="Seiboth B."/>
            <person name="vanKuyk P.A."/>
            <person name="Wortman J."/>
            <person name="Dyer P.S."/>
            <person name="Grigoriev I.V."/>
        </authorList>
    </citation>
    <scope>NUCLEOTIDE SEQUENCE [LARGE SCALE GENOMIC DNA]</scope>
    <source>
        <strain evidence="3">CBS 506.65</strain>
    </source>
</reference>
<dbReference type="AlphaFoldDB" id="A0A1L9SVD7"/>
<dbReference type="RefSeq" id="XP_022585702.1">
    <property type="nucleotide sequence ID" value="XM_022724439.1"/>
</dbReference>
<keyword evidence="1" id="KW-0812">Transmembrane</keyword>
<keyword evidence="1" id="KW-1133">Transmembrane helix</keyword>
<feature type="transmembrane region" description="Helical" evidence="1">
    <location>
        <begin position="12"/>
        <end position="40"/>
    </location>
</feature>
<dbReference type="Proteomes" id="UP000184188">
    <property type="component" value="Unassembled WGS sequence"/>
</dbReference>
<dbReference type="EMBL" id="KV878336">
    <property type="protein sequence ID" value="OJJ51192.1"/>
    <property type="molecule type" value="Genomic_DNA"/>
</dbReference>
<accession>A0A1L9SVD7</accession>
<name>A0A1L9SVD7_9EURO</name>
<evidence type="ECO:0000256" key="1">
    <source>
        <dbReference type="SAM" id="Phobius"/>
    </source>
</evidence>
<gene>
    <name evidence="2" type="ORF">ASPZODRAFT_138299</name>
</gene>
<keyword evidence="1" id="KW-0472">Membrane</keyword>
<dbReference type="GeneID" id="34610904"/>